<proteinExistence type="predicted"/>
<feature type="chain" id="PRO_5003821541" evidence="1">
    <location>
        <begin position="19"/>
        <end position="115"/>
    </location>
</feature>
<name>J9ARU9_WUCBA</name>
<evidence type="ECO:0000313" key="2">
    <source>
        <dbReference type="EMBL" id="EJW77115.1"/>
    </source>
</evidence>
<accession>J9ARU9</accession>
<evidence type="ECO:0000256" key="1">
    <source>
        <dbReference type="SAM" id="SignalP"/>
    </source>
</evidence>
<sequence>MYLHITVLLLQLLEYGKASRKLPSLLPGKCYSCSSENILKRWPQDGSNHIHYLRQLPILQMNHAIESKNHCQWYRVTEVCVSNSSFSVHPLIIKFVVTYIIYFLKHRIASILSIT</sequence>
<evidence type="ECO:0000313" key="3">
    <source>
        <dbReference type="Proteomes" id="UP000004810"/>
    </source>
</evidence>
<dbReference type="AlphaFoldDB" id="J9ARU9"/>
<organism evidence="2 3">
    <name type="scientific">Wuchereria bancrofti</name>
    <dbReference type="NCBI Taxonomy" id="6293"/>
    <lineage>
        <taxon>Eukaryota</taxon>
        <taxon>Metazoa</taxon>
        <taxon>Ecdysozoa</taxon>
        <taxon>Nematoda</taxon>
        <taxon>Chromadorea</taxon>
        <taxon>Rhabditida</taxon>
        <taxon>Spirurina</taxon>
        <taxon>Spiruromorpha</taxon>
        <taxon>Filarioidea</taxon>
        <taxon>Onchocercidae</taxon>
        <taxon>Wuchereria</taxon>
    </lineage>
</organism>
<feature type="signal peptide" evidence="1">
    <location>
        <begin position="1"/>
        <end position="18"/>
    </location>
</feature>
<keyword evidence="1" id="KW-0732">Signal</keyword>
<reference evidence="3" key="1">
    <citation type="submission" date="2012-08" db="EMBL/GenBank/DDBJ databases">
        <title>The Genome Sequence of Wuchereria bancrofti.</title>
        <authorList>
            <person name="Nutman T.B."/>
            <person name="Fink D.L."/>
            <person name="Russ C."/>
            <person name="Young S."/>
            <person name="Zeng Q."/>
            <person name="Koehrsen M."/>
            <person name="Alvarado L."/>
            <person name="Berlin A."/>
            <person name="Chapman S.B."/>
            <person name="Chen Z."/>
            <person name="Freedman E."/>
            <person name="Gellesch M."/>
            <person name="Goldberg J."/>
            <person name="Griggs A."/>
            <person name="Gujja S."/>
            <person name="Heilman E.R."/>
            <person name="Heiman D."/>
            <person name="Hepburn T."/>
            <person name="Howarth C."/>
            <person name="Jen D."/>
            <person name="Larson L."/>
            <person name="Lewis B."/>
            <person name="Mehta T."/>
            <person name="Park D."/>
            <person name="Pearson M."/>
            <person name="Roberts A."/>
            <person name="Saif S."/>
            <person name="Shea T."/>
            <person name="Shenoy N."/>
            <person name="Sisk P."/>
            <person name="Stolte C."/>
            <person name="Sykes S."/>
            <person name="Walk T."/>
            <person name="White J."/>
            <person name="Yandava C."/>
            <person name="Haas B."/>
            <person name="Henn M.R."/>
            <person name="Nusbaum C."/>
            <person name="Birren B."/>
        </authorList>
    </citation>
    <scope>NUCLEOTIDE SEQUENCE [LARGE SCALE GENOMIC DNA]</scope>
    <source>
        <strain evidence="3">NA</strain>
    </source>
</reference>
<protein>
    <submittedName>
        <fullName evidence="2">Uncharacterized protein</fullName>
    </submittedName>
</protein>
<comment type="caution">
    <text evidence="2">The sequence shown here is derived from an EMBL/GenBank/DDBJ whole genome shotgun (WGS) entry which is preliminary data.</text>
</comment>
<gene>
    <name evidence="2" type="ORF">WUBG_11978</name>
</gene>
<dbReference type="EMBL" id="ADBV01008182">
    <property type="protein sequence ID" value="EJW77115.1"/>
    <property type="molecule type" value="Genomic_DNA"/>
</dbReference>
<dbReference type="Proteomes" id="UP000004810">
    <property type="component" value="Unassembled WGS sequence"/>
</dbReference>